<dbReference type="Proteomes" id="UP000030653">
    <property type="component" value="Unassembled WGS sequence"/>
</dbReference>
<organism evidence="2 3">
    <name type="scientific">Dacryopinax primogenitus (strain DJM 731)</name>
    <name type="common">Brown rot fungus</name>
    <dbReference type="NCBI Taxonomy" id="1858805"/>
    <lineage>
        <taxon>Eukaryota</taxon>
        <taxon>Fungi</taxon>
        <taxon>Dikarya</taxon>
        <taxon>Basidiomycota</taxon>
        <taxon>Agaricomycotina</taxon>
        <taxon>Dacrymycetes</taxon>
        <taxon>Dacrymycetales</taxon>
        <taxon>Dacrymycetaceae</taxon>
        <taxon>Dacryopinax</taxon>
    </lineage>
</organism>
<feature type="region of interest" description="Disordered" evidence="1">
    <location>
        <begin position="21"/>
        <end position="40"/>
    </location>
</feature>
<accession>M5G0E1</accession>
<evidence type="ECO:0000313" key="2">
    <source>
        <dbReference type="EMBL" id="EJU03711.1"/>
    </source>
</evidence>
<protein>
    <submittedName>
        <fullName evidence="2">Uncharacterized protein</fullName>
    </submittedName>
</protein>
<evidence type="ECO:0000313" key="3">
    <source>
        <dbReference type="Proteomes" id="UP000030653"/>
    </source>
</evidence>
<dbReference type="AlphaFoldDB" id="M5G0E1"/>
<evidence type="ECO:0000256" key="1">
    <source>
        <dbReference type="SAM" id="MobiDB-lite"/>
    </source>
</evidence>
<dbReference type="EMBL" id="JH795859">
    <property type="protein sequence ID" value="EJU03711.1"/>
    <property type="molecule type" value="Genomic_DNA"/>
</dbReference>
<dbReference type="GeneID" id="63692643"/>
<gene>
    <name evidence="2" type="ORF">DACRYDRAFT_99262</name>
</gene>
<name>M5G0E1_DACPD</name>
<dbReference type="RefSeq" id="XP_040630605.1">
    <property type="nucleotide sequence ID" value="XM_040777581.1"/>
</dbReference>
<proteinExistence type="predicted"/>
<keyword evidence="3" id="KW-1185">Reference proteome</keyword>
<dbReference type="HOGENOM" id="CLU_1224732_0_0_1"/>
<reference evidence="2 3" key="1">
    <citation type="journal article" date="2012" name="Science">
        <title>The Paleozoic origin of enzymatic lignin decomposition reconstructed from 31 fungal genomes.</title>
        <authorList>
            <person name="Floudas D."/>
            <person name="Binder M."/>
            <person name="Riley R."/>
            <person name="Barry K."/>
            <person name="Blanchette R.A."/>
            <person name="Henrissat B."/>
            <person name="Martinez A.T."/>
            <person name="Otillar R."/>
            <person name="Spatafora J.W."/>
            <person name="Yadav J.S."/>
            <person name="Aerts A."/>
            <person name="Benoit I."/>
            <person name="Boyd A."/>
            <person name="Carlson A."/>
            <person name="Copeland A."/>
            <person name="Coutinho P.M."/>
            <person name="de Vries R.P."/>
            <person name="Ferreira P."/>
            <person name="Findley K."/>
            <person name="Foster B."/>
            <person name="Gaskell J."/>
            <person name="Glotzer D."/>
            <person name="Gorecki P."/>
            <person name="Heitman J."/>
            <person name="Hesse C."/>
            <person name="Hori C."/>
            <person name="Igarashi K."/>
            <person name="Jurgens J.A."/>
            <person name="Kallen N."/>
            <person name="Kersten P."/>
            <person name="Kohler A."/>
            <person name="Kuees U."/>
            <person name="Kumar T.K.A."/>
            <person name="Kuo A."/>
            <person name="LaButti K."/>
            <person name="Larrondo L.F."/>
            <person name="Lindquist E."/>
            <person name="Ling A."/>
            <person name="Lombard V."/>
            <person name="Lucas S."/>
            <person name="Lundell T."/>
            <person name="Martin R."/>
            <person name="McLaughlin D.J."/>
            <person name="Morgenstern I."/>
            <person name="Morin E."/>
            <person name="Murat C."/>
            <person name="Nagy L.G."/>
            <person name="Nolan M."/>
            <person name="Ohm R.A."/>
            <person name="Patyshakuliyeva A."/>
            <person name="Rokas A."/>
            <person name="Ruiz-Duenas F.J."/>
            <person name="Sabat G."/>
            <person name="Salamov A."/>
            <person name="Samejima M."/>
            <person name="Schmutz J."/>
            <person name="Slot J.C."/>
            <person name="St John F."/>
            <person name="Stenlid J."/>
            <person name="Sun H."/>
            <person name="Sun S."/>
            <person name="Syed K."/>
            <person name="Tsang A."/>
            <person name="Wiebenga A."/>
            <person name="Young D."/>
            <person name="Pisabarro A."/>
            <person name="Eastwood D.C."/>
            <person name="Martin F."/>
            <person name="Cullen D."/>
            <person name="Grigoriev I.V."/>
            <person name="Hibbett D.S."/>
        </authorList>
    </citation>
    <scope>NUCLEOTIDE SEQUENCE [LARGE SCALE GENOMIC DNA]</scope>
    <source>
        <strain evidence="2 3">DJM-731 SS1</strain>
    </source>
</reference>
<sequence>MPLVHDKPIDYEMEDIACIEAVPSPPSPPESPQPGLPDTLSDAPVCDMARAALADDLINDVGSDKQTTLNVAPELDLGRKSAYHGPKGIRTRKYTGSAIIPAQTHISSAYHGPNGIRSTQYTGPYMDVSGNILPCDVAPAMTAQDYISVITTETDEVVHSMHAARRELNRRRVAAFKNWFFRPSRTNTGQLLSPPPDGNNAGQSDVTQSAADAMVMPGGFTPASGC</sequence>
<feature type="region of interest" description="Disordered" evidence="1">
    <location>
        <begin position="186"/>
        <end position="205"/>
    </location>
</feature>
<feature type="compositionally biased region" description="Pro residues" evidence="1">
    <location>
        <begin position="23"/>
        <end position="35"/>
    </location>
</feature>